<proteinExistence type="predicted"/>
<evidence type="ECO:0000313" key="2">
    <source>
        <dbReference type="Proteomes" id="UP000010469"/>
    </source>
</evidence>
<sequence>MKKMRAHDALRKTFLKFNVQADPYTLMELESFVIISRNKDKNNKNYQSLVSNLELVLTRQEIDNAKDISKKMADFILDLCKDGCE</sequence>
<dbReference type="GeneID" id="14211898"/>
<dbReference type="EMBL" id="CP003378">
    <property type="protein sequence ID" value="AFZ70393.1"/>
    <property type="molecule type" value="Genomic_DNA"/>
</dbReference>
<dbReference type="RefSeq" id="WP_015232291.1">
    <property type="nucleotide sequence ID" value="NC_019791.1"/>
</dbReference>
<dbReference type="OrthoDB" id="45353at2157"/>
<gene>
    <name evidence="1" type="ordered locus">Calag_0638</name>
</gene>
<dbReference type="eggNOG" id="arCOG13730">
    <property type="taxonomic scope" value="Archaea"/>
</dbReference>
<name>L0A925_CALLD</name>
<dbReference type="HOGENOM" id="CLU_2550042_0_0_2"/>
<evidence type="ECO:0000313" key="1">
    <source>
        <dbReference type="EMBL" id="AFZ70393.1"/>
    </source>
</evidence>
<dbReference type="AlphaFoldDB" id="L0A925"/>
<dbReference type="Proteomes" id="UP000010469">
    <property type="component" value="Chromosome"/>
</dbReference>
<protein>
    <submittedName>
        <fullName evidence="1">Uncharacterized protein</fullName>
    </submittedName>
</protein>
<accession>L0A925</accession>
<keyword evidence="2" id="KW-1185">Reference proteome</keyword>
<dbReference type="InParanoid" id="L0A925"/>
<reference evidence="2" key="1">
    <citation type="submission" date="2012-03" db="EMBL/GenBank/DDBJ databases">
        <title>Complete genome of Caldisphaera lagunensis DSM 15908.</title>
        <authorList>
            <person name="Lucas S."/>
            <person name="Copeland A."/>
            <person name="Lapidus A."/>
            <person name="Glavina del Rio T."/>
            <person name="Dalin E."/>
            <person name="Tice H."/>
            <person name="Bruce D."/>
            <person name="Goodwin L."/>
            <person name="Pitluck S."/>
            <person name="Peters L."/>
            <person name="Mikhailova N."/>
            <person name="Teshima H."/>
            <person name="Kyrpides N."/>
            <person name="Mavromatis K."/>
            <person name="Ivanova N."/>
            <person name="Brettin T."/>
            <person name="Detter J.C."/>
            <person name="Han C."/>
            <person name="Larimer F."/>
            <person name="Land M."/>
            <person name="Hauser L."/>
            <person name="Markowitz V."/>
            <person name="Cheng J.-F."/>
            <person name="Hugenholtz P."/>
            <person name="Woyke T."/>
            <person name="Wu D."/>
            <person name="Spring S."/>
            <person name="Schroeder M."/>
            <person name="Brambilla E."/>
            <person name="Klenk H.-P."/>
            <person name="Eisen J.A."/>
        </authorList>
    </citation>
    <scope>NUCLEOTIDE SEQUENCE [LARGE SCALE GENOMIC DNA]</scope>
    <source>
        <strain evidence="2">DSM 15908 / JCM 11604 / IC-154</strain>
    </source>
</reference>
<organism evidence="1 2">
    <name type="scientific">Caldisphaera lagunensis (strain DSM 15908 / JCM 11604 / ANMR 0165 / IC-154)</name>
    <dbReference type="NCBI Taxonomy" id="1056495"/>
    <lineage>
        <taxon>Archaea</taxon>
        <taxon>Thermoproteota</taxon>
        <taxon>Thermoprotei</taxon>
        <taxon>Acidilobales</taxon>
        <taxon>Caldisphaeraceae</taxon>
        <taxon>Caldisphaera</taxon>
    </lineage>
</organism>
<dbReference type="KEGG" id="clg:Calag_0638"/>
<dbReference type="STRING" id="1056495.Calag_0638"/>